<evidence type="ECO:0008006" key="4">
    <source>
        <dbReference type="Google" id="ProtNLM"/>
    </source>
</evidence>
<organism evidence="2 3">
    <name type="scientific">Anaerosacchariphilus polymeriproducens</name>
    <dbReference type="NCBI Taxonomy" id="1812858"/>
    <lineage>
        <taxon>Bacteria</taxon>
        <taxon>Bacillati</taxon>
        <taxon>Bacillota</taxon>
        <taxon>Clostridia</taxon>
        <taxon>Lachnospirales</taxon>
        <taxon>Lachnospiraceae</taxon>
        <taxon>Anaerosacchariphilus</taxon>
    </lineage>
</organism>
<comment type="caution">
    <text evidence="2">The sequence shown here is derived from an EMBL/GenBank/DDBJ whole genome shotgun (WGS) entry which is preliminary data.</text>
</comment>
<dbReference type="EMBL" id="QRCT01000028">
    <property type="protein sequence ID" value="RDU23365.1"/>
    <property type="molecule type" value="Genomic_DNA"/>
</dbReference>
<dbReference type="Proteomes" id="UP000255036">
    <property type="component" value="Unassembled WGS sequence"/>
</dbReference>
<feature type="signal peptide" evidence="1">
    <location>
        <begin position="1"/>
        <end position="18"/>
    </location>
</feature>
<gene>
    <name evidence="2" type="ORF">DWV06_09935</name>
</gene>
<dbReference type="AlphaFoldDB" id="A0A371AUX0"/>
<dbReference type="RefSeq" id="WP_115482034.1">
    <property type="nucleotide sequence ID" value="NZ_QRCT01000028.1"/>
</dbReference>
<dbReference type="Pfam" id="PF20316">
    <property type="entry name" value="DUF6612"/>
    <property type="match status" value="1"/>
</dbReference>
<protein>
    <recommendedName>
        <fullName evidence="4">Lipoprotein</fullName>
    </recommendedName>
</protein>
<keyword evidence="3" id="KW-1185">Reference proteome</keyword>
<evidence type="ECO:0000313" key="3">
    <source>
        <dbReference type="Proteomes" id="UP000255036"/>
    </source>
</evidence>
<dbReference type="InterPro" id="IPR046720">
    <property type="entry name" value="DUF6612"/>
</dbReference>
<name>A0A371AUX0_9FIRM</name>
<evidence type="ECO:0000313" key="2">
    <source>
        <dbReference type="EMBL" id="RDU23365.1"/>
    </source>
</evidence>
<evidence type="ECO:0000256" key="1">
    <source>
        <dbReference type="SAM" id="SignalP"/>
    </source>
</evidence>
<feature type="chain" id="PRO_5039267539" description="Lipoprotein" evidence="1">
    <location>
        <begin position="19"/>
        <end position="268"/>
    </location>
</feature>
<dbReference type="Gene3D" id="2.50.20.20">
    <property type="match status" value="1"/>
</dbReference>
<accession>A0A371AUX0</accession>
<proteinExistence type="predicted"/>
<dbReference type="PROSITE" id="PS51257">
    <property type="entry name" value="PROKAR_LIPOPROTEIN"/>
    <property type="match status" value="1"/>
</dbReference>
<keyword evidence="1" id="KW-0732">Signal</keyword>
<sequence>MKKLKLLLLLTAMGAALASGCSAKKSVKNSEELLTKMQETSKNYKSAEMDIKMSISSEGGEKAAGATEFSIDIDGTSSVILKPQTVKMEGTMKMKAAGQEHETPLKVYTEKEDNGKYTTYTYDKNAGWYKMTTDMAEYDYSSMIDYKALKDLSSDFKISKDSVKKDNTECYELTGKLTGDTLKSLYSNYKSLGITDNNLEDYSIDLTILIDKDNFKTKSMNLKLGTTEKSEIKLSCNVDINFKSYDSVKSIEVPEEAKKAQDMSSLIK</sequence>
<reference evidence="2 3" key="1">
    <citation type="submission" date="2018-07" db="EMBL/GenBank/DDBJ databases">
        <title>Anaerosacharophilus polymeroproducens gen. nov. sp. nov., an anaerobic bacterium isolated from salt field.</title>
        <authorList>
            <person name="Kim W."/>
            <person name="Yang S.-H."/>
            <person name="Oh J."/>
            <person name="Lee J.-H."/>
            <person name="Kwon K.K."/>
        </authorList>
    </citation>
    <scope>NUCLEOTIDE SEQUENCE [LARGE SCALE GENOMIC DNA]</scope>
    <source>
        <strain evidence="2 3">MCWD5</strain>
    </source>
</reference>